<protein>
    <submittedName>
        <fullName evidence="1">Propionate CoA-transferase</fullName>
    </submittedName>
</protein>
<dbReference type="InterPro" id="IPR037171">
    <property type="entry name" value="NagB/RpiA_transferase-like"/>
</dbReference>
<dbReference type="Gene3D" id="3.40.1080.10">
    <property type="entry name" value="Glutaconate Coenzyme A-transferase"/>
    <property type="match status" value="2"/>
</dbReference>
<dbReference type="AlphaFoldDB" id="A0A1I5HQC2"/>
<dbReference type="GO" id="GO:0008410">
    <property type="term" value="F:CoA-transferase activity"/>
    <property type="evidence" value="ECO:0007669"/>
    <property type="project" value="InterPro"/>
</dbReference>
<keyword evidence="1" id="KW-0808">Transferase</keyword>
<reference evidence="2" key="1">
    <citation type="submission" date="2016-10" db="EMBL/GenBank/DDBJ databases">
        <authorList>
            <person name="Varghese N."/>
            <person name="Submissions S."/>
        </authorList>
    </citation>
    <scope>NUCLEOTIDE SEQUENCE [LARGE SCALE GENOMIC DNA]</scope>
    <source>
        <strain evidence="2">DSM 43161</strain>
    </source>
</reference>
<dbReference type="Pfam" id="PF01144">
    <property type="entry name" value="CoA_trans"/>
    <property type="match status" value="1"/>
</dbReference>
<dbReference type="PANTHER" id="PTHR43293:SF1">
    <property type="entry name" value="ACETATE COA-TRANSFERASE YDIF"/>
    <property type="match status" value="1"/>
</dbReference>
<dbReference type="PANTHER" id="PTHR43293">
    <property type="entry name" value="ACETATE COA-TRANSFERASE YDIF"/>
    <property type="match status" value="1"/>
</dbReference>
<dbReference type="SUPFAM" id="SSF100950">
    <property type="entry name" value="NagB/RpiA/CoA transferase-like"/>
    <property type="match status" value="2"/>
</dbReference>
<accession>A0A1I5HQC2</accession>
<keyword evidence="2" id="KW-1185">Reference proteome</keyword>
<sequence length="633" mass="68457">MQRNKVISADAAAQIVLDGDTVATGGFVGVGFAEELALALERRFEATGSPRDLTLVYAAGQGDGGTRGLNHFGADGMVRRVIGGHWGLVPRLGALALDERIEAYCWPQGVISHLFREIAGGRPGVVTTVGLGTFVDPRHGGGRMNERTTEDLVELVTLRGQEHLFFPAQPVHVALLRGTTADPEGNITMEREALTLEVLSMAQAAKNSGGVVIVQVERVTEHRTLSPREVQVPGILVDAVVVAQPANHGQTFAEVYNPSYTGEVVAPSTGLAPMPLDARKVIARRAAMFLSTNAVVNLGIGIPEGVGSVAAEERILDLITLTVEPGGVGGIPAGGLSFGAVANPQAIIDQPYQFDFYDGGGLDQAFLGMAEADVEGNVNVSRFGRRLAGAGGFINISQNAKAVFFLGTFTARSRVAVRDGALVIDDTGAVAKFRDRVGQVTFNGRLAAERGQGVHYVTERCVLRLTERGLQLVEVAPGVDVERDVLAHMDVAPDISDDLRAMDAAIFRDRLMGLRDRPPVGMEERFRLDAATDTVYVDFEGLRLVTAHDADDLARELHRRFTALDRRVHVVVNYDNFDLGPDAADPFFAMVRSNEERFFLSSTRYSTNAFLRRQFGREFTEHDLHPNFGQRPR</sequence>
<gene>
    <name evidence="1" type="ORF">SAMN05660359_03934</name>
</gene>
<evidence type="ECO:0000313" key="2">
    <source>
        <dbReference type="Proteomes" id="UP000183642"/>
    </source>
</evidence>
<evidence type="ECO:0000313" key="1">
    <source>
        <dbReference type="EMBL" id="SFO50487.1"/>
    </source>
</evidence>
<proteinExistence type="predicted"/>
<dbReference type="EMBL" id="FOWE01000010">
    <property type="protein sequence ID" value="SFO50487.1"/>
    <property type="molecule type" value="Genomic_DNA"/>
</dbReference>
<name>A0A1I5HQC2_9ACTN</name>
<dbReference type="RefSeq" id="WP_075015203.1">
    <property type="nucleotide sequence ID" value="NZ_FOWE01000010.1"/>
</dbReference>
<dbReference type="SMART" id="SM00882">
    <property type="entry name" value="CoA_trans"/>
    <property type="match status" value="1"/>
</dbReference>
<dbReference type="Proteomes" id="UP000183642">
    <property type="component" value="Unassembled WGS sequence"/>
</dbReference>
<dbReference type="InterPro" id="IPR004165">
    <property type="entry name" value="CoA_trans_fam_I"/>
</dbReference>
<organism evidence="1 2">
    <name type="scientific">Geodermatophilus obscurus</name>
    <dbReference type="NCBI Taxonomy" id="1861"/>
    <lineage>
        <taxon>Bacteria</taxon>
        <taxon>Bacillati</taxon>
        <taxon>Actinomycetota</taxon>
        <taxon>Actinomycetes</taxon>
        <taxon>Geodermatophilales</taxon>
        <taxon>Geodermatophilaceae</taxon>
        <taxon>Geodermatophilus</taxon>
    </lineage>
</organism>
<dbReference type="OrthoDB" id="9813111at2"/>